<reference evidence="1" key="1">
    <citation type="submission" date="2022-03" db="EMBL/GenBank/DDBJ databases">
        <title>Draft genome sequence of Aduncisulcus paluster, a free-living microaerophilic Fornicata.</title>
        <authorList>
            <person name="Yuyama I."/>
            <person name="Kume K."/>
            <person name="Tamura T."/>
            <person name="Inagaki Y."/>
            <person name="Hashimoto T."/>
        </authorList>
    </citation>
    <scope>NUCLEOTIDE SEQUENCE</scope>
    <source>
        <strain evidence="1">NY0171</strain>
    </source>
</reference>
<comment type="caution">
    <text evidence="1">The sequence shown here is derived from an EMBL/GenBank/DDBJ whole genome shotgun (WGS) entry which is preliminary data.</text>
</comment>
<accession>A0ABQ5KZB2</accession>
<evidence type="ECO:0000313" key="1">
    <source>
        <dbReference type="EMBL" id="GKT37748.1"/>
    </source>
</evidence>
<gene>
    <name evidence="1" type="ORF">ADUPG1_003686</name>
</gene>
<name>A0ABQ5KZB2_9EUKA</name>
<organism evidence="1 2">
    <name type="scientific">Aduncisulcus paluster</name>
    <dbReference type="NCBI Taxonomy" id="2918883"/>
    <lineage>
        <taxon>Eukaryota</taxon>
        <taxon>Metamonada</taxon>
        <taxon>Carpediemonas-like organisms</taxon>
        <taxon>Aduncisulcus</taxon>
    </lineage>
</organism>
<dbReference type="Proteomes" id="UP001057375">
    <property type="component" value="Unassembled WGS sequence"/>
</dbReference>
<feature type="non-terminal residue" evidence="1">
    <location>
        <position position="84"/>
    </location>
</feature>
<evidence type="ECO:0000313" key="2">
    <source>
        <dbReference type="Proteomes" id="UP001057375"/>
    </source>
</evidence>
<dbReference type="EMBL" id="BQXS01005138">
    <property type="protein sequence ID" value="GKT37748.1"/>
    <property type="molecule type" value="Genomic_DNA"/>
</dbReference>
<protein>
    <submittedName>
        <fullName evidence="1">Glycosyltransferase</fullName>
    </submittedName>
</protein>
<proteinExistence type="predicted"/>
<keyword evidence="2" id="KW-1185">Reference proteome</keyword>
<sequence>MAHFAASVALRLGERETAISILAGAVDAQPWRTSEAMRVYDLACGLDEKTSPLPGSLAILLYCFNKAEELDATLGSLHRSELHG</sequence>